<keyword evidence="1" id="KW-0812">Transmembrane</keyword>
<reference evidence="2 3" key="1">
    <citation type="submission" date="2015-01" db="EMBL/GenBank/DDBJ databases">
        <title>Evolution of Trichinella species and genotypes.</title>
        <authorList>
            <person name="Korhonen P.K."/>
            <person name="Edoardo P."/>
            <person name="Giuseppe L.R."/>
            <person name="Gasser R.B."/>
        </authorList>
    </citation>
    <scope>NUCLEOTIDE SEQUENCE [LARGE SCALE GENOMIC DNA]</scope>
    <source>
        <strain evidence="2">ISS141</strain>
    </source>
</reference>
<evidence type="ECO:0000313" key="2">
    <source>
        <dbReference type="EMBL" id="KRY01237.1"/>
    </source>
</evidence>
<dbReference type="Proteomes" id="UP000054815">
    <property type="component" value="Unassembled WGS sequence"/>
</dbReference>
<comment type="caution">
    <text evidence="2">The sequence shown here is derived from an EMBL/GenBank/DDBJ whole genome shotgun (WGS) entry which is preliminary data.</text>
</comment>
<organism evidence="2 3">
    <name type="scientific">Trichinella pseudospiralis</name>
    <name type="common">Parasitic roundworm</name>
    <dbReference type="NCBI Taxonomy" id="6337"/>
    <lineage>
        <taxon>Eukaryota</taxon>
        <taxon>Metazoa</taxon>
        <taxon>Ecdysozoa</taxon>
        <taxon>Nematoda</taxon>
        <taxon>Enoplea</taxon>
        <taxon>Dorylaimia</taxon>
        <taxon>Trichinellida</taxon>
        <taxon>Trichinellidae</taxon>
        <taxon>Trichinella</taxon>
    </lineage>
</organism>
<keyword evidence="1" id="KW-0472">Membrane</keyword>
<keyword evidence="1" id="KW-1133">Transmembrane helix</keyword>
<evidence type="ECO:0000256" key="1">
    <source>
        <dbReference type="SAM" id="Phobius"/>
    </source>
</evidence>
<dbReference type="AlphaFoldDB" id="A0A0V0YLL5"/>
<sequence length="93" mass="10454">MIAAHAFFGFPTQSDRRLRCSGDPIVLSKRSRSFGTKTGWTLVTAGMCFSPFGLTKVVAISIFLPHSSRSRRRHPRNVLTIRSNRLNRHTALV</sequence>
<feature type="transmembrane region" description="Helical" evidence="1">
    <location>
        <begin position="40"/>
        <end position="64"/>
    </location>
</feature>
<dbReference type="EMBL" id="JYDU01000004">
    <property type="protein sequence ID" value="KRY01237.1"/>
    <property type="molecule type" value="Genomic_DNA"/>
</dbReference>
<accession>A0A0V0YLL5</accession>
<name>A0A0V0YLL5_TRIPS</name>
<gene>
    <name evidence="2" type="ORF">T4E_8972</name>
</gene>
<protein>
    <submittedName>
        <fullName evidence="2">Uncharacterized protein</fullName>
    </submittedName>
</protein>
<proteinExistence type="predicted"/>
<evidence type="ECO:0000313" key="3">
    <source>
        <dbReference type="Proteomes" id="UP000054815"/>
    </source>
</evidence>